<accession>A0A9D2VIV7</accession>
<feature type="region of interest" description="Disordered" evidence="1">
    <location>
        <begin position="161"/>
        <end position="193"/>
    </location>
</feature>
<evidence type="ECO:0000313" key="2">
    <source>
        <dbReference type="EMBL" id="HJH42231.1"/>
    </source>
</evidence>
<protein>
    <submittedName>
        <fullName evidence="2">Pyridoxamine 5'-phosphate oxidase family protein</fullName>
    </submittedName>
</protein>
<evidence type="ECO:0000256" key="1">
    <source>
        <dbReference type="SAM" id="MobiDB-lite"/>
    </source>
</evidence>
<dbReference type="Proteomes" id="UP000789325">
    <property type="component" value="Unassembled WGS sequence"/>
</dbReference>
<organism evidence="2 3">
    <name type="scientific">Rubneribacter badeniensis</name>
    <dbReference type="NCBI Taxonomy" id="2070688"/>
    <lineage>
        <taxon>Bacteria</taxon>
        <taxon>Bacillati</taxon>
        <taxon>Actinomycetota</taxon>
        <taxon>Coriobacteriia</taxon>
        <taxon>Eggerthellales</taxon>
        <taxon>Eggerthellaceae</taxon>
        <taxon>Rubneribacter</taxon>
    </lineage>
</organism>
<dbReference type="EMBL" id="DYZL01000007">
    <property type="protein sequence ID" value="HJH42231.1"/>
    <property type="molecule type" value="Genomic_DNA"/>
</dbReference>
<comment type="caution">
    <text evidence="2">The sequence shown here is derived from an EMBL/GenBank/DDBJ whole genome shotgun (WGS) entry which is preliminary data.</text>
</comment>
<reference evidence="2" key="1">
    <citation type="journal article" date="2021" name="PeerJ">
        <title>Extensive microbial diversity within the chicken gut microbiome revealed by metagenomics and culture.</title>
        <authorList>
            <person name="Gilroy R."/>
            <person name="Ravi A."/>
            <person name="Getino M."/>
            <person name="Pursley I."/>
            <person name="Horton D.L."/>
            <person name="Alikhan N.F."/>
            <person name="Baker D."/>
            <person name="Gharbi K."/>
            <person name="Hall N."/>
            <person name="Watson M."/>
            <person name="Adriaenssens E.M."/>
            <person name="Foster-Nyarko E."/>
            <person name="Jarju S."/>
            <person name="Secka A."/>
            <person name="Antonio M."/>
            <person name="Oren A."/>
            <person name="Chaudhuri R.R."/>
            <person name="La Ragione R."/>
            <person name="Hildebrand F."/>
            <person name="Pallen M.J."/>
        </authorList>
    </citation>
    <scope>NUCLEOTIDE SEQUENCE</scope>
    <source>
        <strain evidence="2">USAMLcec12-2067</strain>
    </source>
</reference>
<dbReference type="Gene3D" id="2.30.110.10">
    <property type="entry name" value="Electron Transport, Fmn-binding Protein, Chain A"/>
    <property type="match status" value="1"/>
</dbReference>
<dbReference type="PANTHER" id="PTHR34071:SF2">
    <property type="entry name" value="FLAVIN-NUCLEOTIDE-BINDING PROTEIN"/>
    <property type="match status" value="1"/>
</dbReference>
<name>A0A9D2VIV7_9ACTN</name>
<proteinExistence type="predicted"/>
<evidence type="ECO:0000313" key="3">
    <source>
        <dbReference type="Proteomes" id="UP000789325"/>
    </source>
</evidence>
<sequence length="193" mass="20687">MNLYPLRRVDRAASRDEALETLDAAPFVVVSTADADGMPYGVPLSFVRRGNTLYFHASSEGGHKTDCFRRDHRVCATAVTDVRAFFEGGDFSTSYRSAMAFGRIREVTDPLEFKRALVDLCMKYVPEHKRDIGRAMEAEGPHTAVWALDIDALSGKKRSLPASGMKAAESGSAAGAARPTGTAGAAGAEAEAN</sequence>
<dbReference type="Pfam" id="PF12900">
    <property type="entry name" value="Pyridox_ox_2"/>
    <property type="match status" value="1"/>
</dbReference>
<gene>
    <name evidence="2" type="ORF">K8V16_00350</name>
</gene>
<feature type="compositionally biased region" description="Low complexity" evidence="1">
    <location>
        <begin position="162"/>
        <end position="193"/>
    </location>
</feature>
<dbReference type="AlphaFoldDB" id="A0A9D2VIV7"/>
<dbReference type="PANTHER" id="PTHR34071">
    <property type="entry name" value="5-NITROIMIDAZOLE ANTIBIOTICS RESISTANCE PROTEIN, NIMA-FAMILY-RELATED PROTEIN-RELATED"/>
    <property type="match status" value="1"/>
</dbReference>
<reference evidence="2" key="2">
    <citation type="submission" date="2021-09" db="EMBL/GenBank/DDBJ databases">
        <authorList>
            <person name="Gilroy R."/>
        </authorList>
    </citation>
    <scope>NUCLEOTIDE SEQUENCE</scope>
    <source>
        <strain evidence="2">USAMLcec12-2067</strain>
    </source>
</reference>
<dbReference type="InterPro" id="IPR024747">
    <property type="entry name" value="Pyridox_Oxase-rel"/>
</dbReference>
<dbReference type="InterPro" id="IPR012349">
    <property type="entry name" value="Split_barrel_FMN-bd"/>
</dbReference>
<dbReference type="SUPFAM" id="SSF50475">
    <property type="entry name" value="FMN-binding split barrel"/>
    <property type="match status" value="1"/>
</dbReference>